<comment type="caution">
    <text evidence="7">The sequence shown here is derived from an EMBL/GenBank/DDBJ whole genome shotgun (WGS) entry which is preliminary data.</text>
</comment>
<evidence type="ECO:0000313" key="7">
    <source>
        <dbReference type="EMBL" id="GGG70701.1"/>
    </source>
</evidence>
<dbReference type="RefSeq" id="WP_188454607.1">
    <property type="nucleotide sequence ID" value="NZ_BMFR01000003.1"/>
</dbReference>
<dbReference type="PANTHER" id="PTHR46630">
    <property type="entry name" value="TETRATRICOPEPTIDE REPEAT PROTEIN 29"/>
    <property type="match status" value="1"/>
</dbReference>
<dbReference type="Pfam" id="PF13181">
    <property type="entry name" value="TPR_8"/>
    <property type="match status" value="1"/>
</dbReference>
<evidence type="ECO:0000256" key="4">
    <source>
        <dbReference type="ARBA" id="ARBA00022803"/>
    </source>
</evidence>
<feature type="repeat" description="TPR" evidence="6">
    <location>
        <begin position="177"/>
        <end position="210"/>
    </location>
</feature>
<evidence type="ECO:0000256" key="5">
    <source>
        <dbReference type="ARBA" id="ARBA00038253"/>
    </source>
</evidence>
<gene>
    <name evidence="7" type="ORF">GCM10011398_13570</name>
</gene>
<dbReference type="PROSITE" id="PS50005">
    <property type="entry name" value="TPR"/>
    <property type="match status" value="3"/>
</dbReference>
<dbReference type="SMART" id="SM00028">
    <property type="entry name" value="TPR"/>
    <property type="match status" value="4"/>
</dbReference>
<proteinExistence type="inferred from homology"/>
<evidence type="ECO:0000256" key="6">
    <source>
        <dbReference type="PROSITE-ProRule" id="PRU00339"/>
    </source>
</evidence>
<comment type="similarity">
    <text evidence="5">Belongs to the Rap family.</text>
</comment>
<keyword evidence="8" id="KW-1185">Reference proteome</keyword>
<dbReference type="EMBL" id="BMFR01000003">
    <property type="protein sequence ID" value="GGG70701.1"/>
    <property type="molecule type" value="Genomic_DNA"/>
</dbReference>
<comment type="subcellular location">
    <subcellularLocation>
        <location evidence="1">Cytoplasm</location>
    </subcellularLocation>
</comment>
<reference evidence="7" key="2">
    <citation type="submission" date="2020-09" db="EMBL/GenBank/DDBJ databases">
        <authorList>
            <person name="Sun Q."/>
            <person name="Zhou Y."/>
        </authorList>
    </citation>
    <scope>NUCLEOTIDE SEQUENCE</scope>
    <source>
        <strain evidence="7">CGMCC 1.12754</strain>
    </source>
</reference>
<feature type="repeat" description="TPR" evidence="6">
    <location>
        <begin position="257"/>
        <end position="290"/>
    </location>
</feature>
<reference evidence="7" key="1">
    <citation type="journal article" date="2014" name="Int. J. Syst. Evol. Microbiol.">
        <title>Complete genome sequence of Corynebacterium casei LMG S-19264T (=DSM 44701T), isolated from a smear-ripened cheese.</title>
        <authorList>
            <consortium name="US DOE Joint Genome Institute (JGI-PGF)"/>
            <person name="Walter F."/>
            <person name="Albersmeier A."/>
            <person name="Kalinowski J."/>
            <person name="Ruckert C."/>
        </authorList>
    </citation>
    <scope>NUCLEOTIDE SEQUENCE</scope>
    <source>
        <strain evidence="7">CGMCC 1.12754</strain>
    </source>
</reference>
<evidence type="ECO:0000256" key="2">
    <source>
        <dbReference type="ARBA" id="ARBA00022490"/>
    </source>
</evidence>
<evidence type="ECO:0000313" key="8">
    <source>
        <dbReference type="Proteomes" id="UP000622860"/>
    </source>
</evidence>
<dbReference type="SUPFAM" id="SSF48452">
    <property type="entry name" value="TPR-like"/>
    <property type="match status" value="1"/>
</dbReference>
<evidence type="ECO:0000256" key="3">
    <source>
        <dbReference type="ARBA" id="ARBA00022737"/>
    </source>
</evidence>
<accession>A0A917H8D0</accession>
<feature type="repeat" description="TPR" evidence="6">
    <location>
        <begin position="215"/>
        <end position="248"/>
    </location>
</feature>
<keyword evidence="4 6" id="KW-0802">TPR repeat</keyword>
<evidence type="ECO:0000256" key="1">
    <source>
        <dbReference type="ARBA" id="ARBA00004496"/>
    </source>
</evidence>
<dbReference type="Pfam" id="PF13424">
    <property type="entry name" value="TPR_12"/>
    <property type="match status" value="1"/>
</dbReference>
<dbReference type="InterPro" id="IPR011990">
    <property type="entry name" value="TPR-like_helical_dom_sf"/>
</dbReference>
<dbReference type="PANTHER" id="PTHR46630:SF1">
    <property type="entry name" value="TETRATRICOPEPTIDE REPEAT PROTEIN 29"/>
    <property type="match status" value="1"/>
</dbReference>
<organism evidence="7 8">
    <name type="scientific">Virgibacillus oceani</name>
    <dbReference type="NCBI Taxonomy" id="1479511"/>
    <lineage>
        <taxon>Bacteria</taxon>
        <taxon>Bacillati</taxon>
        <taxon>Bacillota</taxon>
        <taxon>Bacilli</taxon>
        <taxon>Bacillales</taxon>
        <taxon>Bacillaceae</taxon>
        <taxon>Virgibacillus</taxon>
    </lineage>
</organism>
<dbReference type="InterPro" id="IPR051476">
    <property type="entry name" value="Bac_ResReg_Asp_Phosphatase"/>
</dbReference>
<dbReference type="GO" id="GO:0005737">
    <property type="term" value="C:cytoplasm"/>
    <property type="evidence" value="ECO:0007669"/>
    <property type="project" value="UniProtKB-SubCell"/>
</dbReference>
<dbReference type="Gene3D" id="1.25.40.10">
    <property type="entry name" value="Tetratricopeptide repeat domain"/>
    <property type="match status" value="2"/>
</dbReference>
<keyword evidence="3" id="KW-0677">Repeat</keyword>
<evidence type="ECO:0008006" key="9">
    <source>
        <dbReference type="Google" id="ProtNLM"/>
    </source>
</evidence>
<dbReference type="Proteomes" id="UP000622860">
    <property type="component" value="Unassembled WGS sequence"/>
</dbReference>
<dbReference type="AlphaFoldDB" id="A0A917H8D0"/>
<dbReference type="InterPro" id="IPR019734">
    <property type="entry name" value="TPR_rpt"/>
</dbReference>
<keyword evidence="2" id="KW-0963">Cytoplasm</keyword>
<protein>
    <recommendedName>
        <fullName evidence="9">Aspartate phosphatase</fullName>
    </recommendedName>
</protein>
<sequence length="374" mass="43540">MENMDIFNFNEQVEKVSDEANKHDLAMLLEEFKRGHYPNVLSKSAQFRDKYNDNKELIKVLLLMEAISHAEIEEYKASAEIIQQLYGETDPIKTSELVMLGELAFMCDYKLARRIMSTAVKQMEAVNESDRIKLARGYLVLGEIEEKLEKLVRAIKYYKQGLTYFQNDDKRDKYMILYLHFKIGMLYTEKNAKAEAVEYLEKAIDLAGDYPEMKINSYVSLAKLYGSNNDNEKAFPYLEQALKLLNDSTLTNTLIHAETLTEMAFYYFDQSKLDSAIPYYKKAITIYNQLKVTSRRKLGMIYMQYAYCLEHKEKADKHLAGKNYENAIEQLEKTNDPELLENALADVISFFDAGNNTKKKRQYENKFVKMTTAN</sequence>
<name>A0A917H8D0_9BACI</name>